<dbReference type="SUPFAM" id="SSF110296">
    <property type="entry name" value="Oligoxyloglucan reducing end-specific cellobiohydrolase"/>
    <property type="match status" value="1"/>
</dbReference>
<dbReference type="Gene3D" id="2.130.10.10">
    <property type="entry name" value="YVTN repeat-like/Quinoprotein amine dehydrogenase"/>
    <property type="match status" value="1"/>
</dbReference>
<dbReference type="InterPro" id="IPR015943">
    <property type="entry name" value="WD40/YVTN_repeat-like_dom_sf"/>
</dbReference>
<feature type="transmembrane region" description="Helical" evidence="1">
    <location>
        <begin position="41"/>
        <end position="60"/>
    </location>
</feature>
<keyword evidence="1" id="KW-0472">Membrane</keyword>
<protein>
    <submittedName>
        <fullName evidence="2">Uncharacterized protein</fullName>
    </submittedName>
</protein>
<comment type="caution">
    <text evidence="2">The sequence shown here is derived from an EMBL/GenBank/DDBJ whole genome shotgun (WGS) entry which is preliminary data.</text>
</comment>
<dbReference type="SUPFAM" id="SSF101898">
    <property type="entry name" value="NHL repeat"/>
    <property type="match status" value="1"/>
</dbReference>
<keyword evidence="1" id="KW-1133">Transmembrane helix</keyword>
<sequence>MKEHSPNKIGEQLDHALGQGLGLYFDSTNWHPKKVVRRQNYVRRAAIGAVAASVAGFLILPNIHPISHTQLSSGARPLAAPALSASIKQVLQQFSDERVQVINMSPVYNQYPMAIPTGHALTLSGKFALGQITGTSLVLKLDNRRRVLGGTLFAQGTPVYDFVGKNATNGQVISPHPTSVALKGTWHPGLPTPITSFADAGSYIYLTHNNTWTVLHGQKKAYWAASPGPASATHRVIDTISALPSNPQDVLLVEENASGESTGYVSTNRGRSWKPWGMGAVAFNNVVAMNHQYWAIINGTLQESPNGVNWHSLLSIHTQRWQVEDFAVNPTNPRQITVALVPISGNGIGPILETVNGGQSWQQLPHFPALGAAPSSMVMSPSGGISALVNLSNPVLVRYSPTARRWTAIAAPSNGQQVGVGQLASSPNGDLLYGSPTGTIYRWVKADSSWQAINTPANMGAGTSAPYPLQAIGNHQILAGYSNGWSIFVIPPNQGSKSPSQAQAQPN</sequence>
<keyword evidence="1" id="KW-0812">Transmembrane</keyword>
<evidence type="ECO:0000313" key="3">
    <source>
        <dbReference type="Proteomes" id="UP000242699"/>
    </source>
</evidence>
<dbReference type="Proteomes" id="UP000242699">
    <property type="component" value="Unassembled WGS sequence"/>
</dbReference>
<organism evidence="2 3">
    <name type="scientific">Sulfobacillus benefaciens</name>
    <dbReference type="NCBI Taxonomy" id="453960"/>
    <lineage>
        <taxon>Bacteria</taxon>
        <taxon>Bacillati</taxon>
        <taxon>Bacillota</taxon>
        <taxon>Clostridia</taxon>
        <taxon>Eubacteriales</taxon>
        <taxon>Clostridiales Family XVII. Incertae Sedis</taxon>
        <taxon>Sulfobacillus</taxon>
    </lineage>
</organism>
<accession>A0A2T2WV71</accession>
<dbReference type="AlphaFoldDB" id="A0A2T2WV71"/>
<gene>
    <name evidence="2" type="ORF">C7B43_14725</name>
</gene>
<reference evidence="2 3" key="1">
    <citation type="journal article" date="2014" name="BMC Genomics">
        <title>Comparison of environmental and isolate Sulfobacillus genomes reveals diverse carbon, sulfur, nitrogen, and hydrogen metabolisms.</title>
        <authorList>
            <person name="Justice N.B."/>
            <person name="Norman A."/>
            <person name="Brown C.T."/>
            <person name="Singh A."/>
            <person name="Thomas B.C."/>
            <person name="Banfield J.F."/>
        </authorList>
    </citation>
    <scope>NUCLEOTIDE SEQUENCE [LARGE SCALE GENOMIC DNA]</scope>
    <source>
        <strain evidence="2">AMDSBA1</strain>
    </source>
</reference>
<dbReference type="EMBL" id="PXYT01000041">
    <property type="protein sequence ID" value="PSR26139.1"/>
    <property type="molecule type" value="Genomic_DNA"/>
</dbReference>
<name>A0A2T2WV71_9FIRM</name>
<proteinExistence type="predicted"/>
<evidence type="ECO:0000256" key="1">
    <source>
        <dbReference type="SAM" id="Phobius"/>
    </source>
</evidence>
<evidence type="ECO:0000313" key="2">
    <source>
        <dbReference type="EMBL" id="PSR26139.1"/>
    </source>
</evidence>